<feature type="compositionally biased region" description="Low complexity" evidence="1">
    <location>
        <begin position="127"/>
        <end position="154"/>
    </location>
</feature>
<reference evidence="3" key="1">
    <citation type="submission" date="2021-11" db="EMBL/GenBank/DDBJ databases">
        <authorList>
            <consortium name="Genoscope - CEA"/>
            <person name="William W."/>
        </authorList>
    </citation>
    <scope>NUCLEOTIDE SEQUENCE</scope>
</reference>
<dbReference type="AlphaFoldDB" id="A0A8J2SYZ2"/>
<feature type="region of interest" description="Disordered" evidence="1">
    <location>
        <begin position="127"/>
        <end position="163"/>
    </location>
</feature>
<dbReference type="Proteomes" id="UP000789595">
    <property type="component" value="Unassembled WGS sequence"/>
</dbReference>
<organism evidence="3 4">
    <name type="scientific">Pelagomonas calceolata</name>
    <dbReference type="NCBI Taxonomy" id="35677"/>
    <lineage>
        <taxon>Eukaryota</taxon>
        <taxon>Sar</taxon>
        <taxon>Stramenopiles</taxon>
        <taxon>Ochrophyta</taxon>
        <taxon>Pelagophyceae</taxon>
        <taxon>Pelagomonadales</taxon>
        <taxon>Pelagomonadaceae</taxon>
        <taxon>Pelagomonas</taxon>
    </lineage>
</organism>
<protein>
    <submittedName>
        <fullName evidence="3">Uncharacterized protein</fullName>
    </submittedName>
</protein>
<gene>
    <name evidence="3" type="ORF">PECAL_6P00330</name>
</gene>
<comment type="caution">
    <text evidence="3">The sequence shown here is derived from an EMBL/GenBank/DDBJ whole genome shotgun (WGS) entry which is preliminary data.</text>
</comment>
<proteinExistence type="predicted"/>
<dbReference type="EMBL" id="CAKKNE010000006">
    <property type="protein sequence ID" value="CAH0378448.1"/>
    <property type="molecule type" value="Genomic_DNA"/>
</dbReference>
<evidence type="ECO:0000256" key="2">
    <source>
        <dbReference type="SAM" id="SignalP"/>
    </source>
</evidence>
<feature type="chain" id="PRO_5035156146" evidence="2">
    <location>
        <begin position="16"/>
        <end position="163"/>
    </location>
</feature>
<sequence length="163" mass="17556">MRLLSVALALSTVAALQPPASRAAAAKANPAAIDVYSRATATSAARDVALYGLFGPSEAEKRAEQARLDAEQEALNERFRKESESDFAFMSVFGVVTRVGGAFMSVGHTRLRREYETRWGPEHAIAATQATTHAGRCRSSTSSTSRSRWTPRRSAPAGSTEPR</sequence>
<name>A0A8J2SYZ2_9STRA</name>
<keyword evidence="4" id="KW-1185">Reference proteome</keyword>
<feature type="signal peptide" evidence="2">
    <location>
        <begin position="1"/>
        <end position="15"/>
    </location>
</feature>
<keyword evidence="2" id="KW-0732">Signal</keyword>
<accession>A0A8J2SYZ2</accession>
<evidence type="ECO:0000256" key="1">
    <source>
        <dbReference type="SAM" id="MobiDB-lite"/>
    </source>
</evidence>
<evidence type="ECO:0000313" key="3">
    <source>
        <dbReference type="EMBL" id="CAH0378448.1"/>
    </source>
</evidence>
<evidence type="ECO:0000313" key="4">
    <source>
        <dbReference type="Proteomes" id="UP000789595"/>
    </source>
</evidence>